<evidence type="ECO:0000313" key="1">
    <source>
        <dbReference type="EMBL" id="KKT52008.1"/>
    </source>
</evidence>
<sequence>MKIELVSILFTSPGKFPEPHRVVTVIPVIFTSLVTLTPFKEIHPVGYCWLAAIVLARLSSDETCLASLSRDCVELNFKKAAIDPPKINTTTVITIMSSIKVNPKVKALLFTDL</sequence>
<dbReference type="AlphaFoldDB" id="A0A0G1HZL1"/>
<reference evidence="1 2" key="1">
    <citation type="journal article" date="2015" name="Nature">
        <title>rRNA introns, odd ribosomes, and small enigmatic genomes across a large radiation of phyla.</title>
        <authorList>
            <person name="Brown C.T."/>
            <person name="Hug L.A."/>
            <person name="Thomas B.C."/>
            <person name="Sharon I."/>
            <person name="Castelle C.J."/>
            <person name="Singh A."/>
            <person name="Wilkins M.J."/>
            <person name="Williams K.H."/>
            <person name="Banfield J.F."/>
        </authorList>
    </citation>
    <scope>NUCLEOTIDE SEQUENCE [LARGE SCALE GENOMIC DNA]</scope>
</reference>
<comment type="caution">
    <text evidence="1">The sequence shown here is derived from an EMBL/GenBank/DDBJ whole genome shotgun (WGS) entry which is preliminary data.</text>
</comment>
<proteinExistence type="predicted"/>
<name>A0A0G1HZL1_9BACT</name>
<dbReference type="STRING" id="1618387.UW44_C0005G0050"/>
<evidence type="ECO:0000313" key="2">
    <source>
        <dbReference type="Proteomes" id="UP000034006"/>
    </source>
</evidence>
<protein>
    <submittedName>
        <fullName evidence="1">Uncharacterized protein</fullName>
    </submittedName>
</protein>
<dbReference type="EMBL" id="LCIH01000005">
    <property type="protein sequence ID" value="KKT52008.1"/>
    <property type="molecule type" value="Genomic_DNA"/>
</dbReference>
<accession>A0A0G1HZL1</accession>
<organism evidence="1 2">
    <name type="scientific">Candidatus Collierbacteria bacterium GW2011_GWB2_44_22</name>
    <dbReference type="NCBI Taxonomy" id="1618387"/>
    <lineage>
        <taxon>Bacteria</taxon>
        <taxon>Candidatus Collieribacteriota</taxon>
    </lineage>
</organism>
<gene>
    <name evidence="1" type="ORF">UW44_C0005G0050</name>
</gene>
<dbReference type="Proteomes" id="UP000034006">
    <property type="component" value="Unassembled WGS sequence"/>
</dbReference>